<reference evidence="1" key="1">
    <citation type="submission" date="2021-03" db="EMBL/GenBank/DDBJ databases">
        <title>Evolutionary priming and transition to the ectomycorrhizal habit in an iconic lineage of mushroom-forming fungi: is preadaptation a requirement?</title>
        <authorList>
            <consortium name="DOE Joint Genome Institute"/>
            <person name="Looney B.P."/>
            <person name="Miyauchi S."/>
            <person name="Morin E."/>
            <person name="Drula E."/>
            <person name="Courty P.E."/>
            <person name="Chicoki N."/>
            <person name="Fauchery L."/>
            <person name="Kohler A."/>
            <person name="Kuo A."/>
            <person name="LaButti K."/>
            <person name="Pangilinan J."/>
            <person name="Lipzen A."/>
            <person name="Riley R."/>
            <person name="Andreopoulos W."/>
            <person name="He G."/>
            <person name="Johnson J."/>
            <person name="Barry K.W."/>
            <person name="Grigoriev I.V."/>
            <person name="Nagy L."/>
            <person name="Hibbett D."/>
            <person name="Henrissat B."/>
            <person name="Matheny P.B."/>
            <person name="Labbe J."/>
            <person name="Martin A.F."/>
        </authorList>
    </citation>
    <scope>NUCLEOTIDE SEQUENCE</scope>
    <source>
        <strain evidence="1">BPL698</strain>
    </source>
</reference>
<gene>
    <name evidence="1" type="ORF">F5148DRAFT_1163030</name>
</gene>
<evidence type="ECO:0000313" key="1">
    <source>
        <dbReference type="EMBL" id="KAI9512401.1"/>
    </source>
</evidence>
<organism evidence="1 2">
    <name type="scientific">Russula earlei</name>
    <dbReference type="NCBI Taxonomy" id="71964"/>
    <lineage>
        <taxon>Eukaryota</taxon>
        <taxon>Fungi</taxon>
        <taxon>Dikarya</taxon>
        <taxon>Basidiomycota</taxon>
        <taxon>Agaricomycotina</taxon>
        <taxon>Agaricomycetes</taxon>
        <taxon>Russulales</taxon>
        <taxon>Russulaceae</taxon>
        <taxon>Russula</taxon>
    </lineage>
</organism>
<comment type="caution">
    <text evidence="1">The sequence shown here is derived from an EMBL/GenBank/DDBJ whole genome shotgun (WGS) entry which is preliminary data.</text>
</comment>
<evidence type="ECO:0000313" key="2">
    <source>
        <dbReference type="Proteomes" id="UP001207468"/>
    </source>
</evidence>
<dbReference type="Proteomes" id="UP001207468">
    <property type="component" value="Unassembled WGS sequence"/>
</dbReference>
<proteinExistence type="predicted"/>
<accession>A0ACC0UMF5</accession>
<dbReference type="EMBL" id="JAGFNK010000009">
    <property type="protein sequence ID" value="KAI9512401.1"/>
    <property type="molecule type" value="Genomic_DNA"/>
</dbReference>
<name>A0ACC0UMF5_9AGAM</name>
<keyword evidence="2" id="KW-1185">Reference proteome</keyword>
<protein>
    <submittedName>
        <fullName evidence="1">TBCD protein</fullName>
    </submittedName>
</protein>
<sequence>MEAGSEFQTPTRFEKYAEFVTLQNQALSLDASPQASDEELRRRINLVRSTTNVLAEYQEQAYLLDPFLEELLEPVVKKFKFYALGLTSGGFRLEDIATFDPMMELAAPLTRVSYLLYNYFKFRGSKTIIRFFPHEIADLDVALKFAQILDRAQTSATLWSTRYVTLLWISLICMIPFDLAQFDEVGREGETADIIEAIAKRSLRNSGLVRESASILLSRLYVRRDVLPRFPAFLDCAKICAKEQRDIFECLGIYHTLCEVVKNSPSGAVSKFIPDFFDAARSLELNSTLCANASIRKLRIKLLSRTALRLLPVVPRSSLRKDEDDADVPEEIETILEELFQGLQDRDTVVRWSAAKAVARISERLPTELIRQVVDTVIALFSIHSIAIASLYDMPAIAESTWHGACLSCAELLRRGLVAHDRLADVVDWMIKALYFDIRKAAHSIGSNVRDAATYAVWTLPRAYEASTIAPLSDKLAKNLVSVSAYDREVHIRRAASAAFQEYVGRTGVFPHGIDVLGKIDFFSVGVRRNAFLVAAPQVAEHEEYRAFLIDHLVTTTLRHWDPAMRQLGAQSIRKLCELDLSRLGPQCAIRVRPLLTMTDASDVHGGLLALAQLSDAFSGSNARKNFRQEVFSFLVDVALDVIRSPRNKLVTAAACQLIASSITLKEILLDRQSSVPHWRIIIDLGLKHCESTVQEAAASALAEVSKLVDCSAVVQRYDFRSGLPTMQQGLARLLGLMDYKSHSHALSEAIDCLIASVVPSSELRMSDVEARRNCLVSIRVIITGLAAHRDPSRSLSLDHVTRMTTLPDERGDVGSWVRIASIQGLTAVSVTLLTLAKSDTTYIEYIPANLYQKAIAGILKQGVGRLDNVRQQSGESILSLLKCPLAFHGEELLKELLLNDGAEDESDTVRSHGWQDSSWIFPRALRFLEIPEYRPAVLAGLLISIGSKTDSTQRHVRNGLITYAKKHPVNDHSGGGYNLQALVTDLIAEAKSNLSSNAKVIPVLQALNALLEADALGELCDNEDGIKSAQALLSITSRGVSRLKSVHRIQESMKIVVNLLALPQLSDSCVPRLVDFLTHRYPTIRAETARYLYLFLQSRDIGKDTDEVEELLLETEWFSSRSDDVGEKAIIVVDKLGKGRDE</sequence>